<dbReference type="OrthoDB" id="5464673at2"/>
<keyword evidence="1" id="KW-0802">TPR repeat</keyword>
<proteinExistence type="predicted"/>
<dbReference type="Gene3D" id="1.25.40.10">
    <property type="entry name" value="Tetratricopeptide repeat domain"/>
    <property type="match status" value="1"/>
</dbReference>
<feature type="domain" description="DUF7822" evidence="2">
    <location>
        <begin position="29"/>
        <end position="163"/>
    </location>
</feature>
<dbReference type="SUPFAM" id="SSF81901">
    <property type="entry name" value="HCP-like"/>
    <property type="match status" value="1"/>
</dbReference>
<dbReference type="PANTHER" id="PTHR11102">
    <property type="entry name" value="SEL-1-LIKE PROTEIN"/>
    <property type="match status" value="1"/>
</dbReference>
<evidence type="ECO:0000256" key="1">
    <source>
        <dbReference type="PROSITE-ProRule" id="PRU00339"/>
    </source>
</evidence>
<dbReference type="InterPro" id="IPR050767">
    <property type="entry name" value="Sel1_AlgK"/>
</dbReference>
<evidence type="ECO:0000313" key="4">
    <source>
        <dbReference type="Proteomes" id="UP000002215"/>
    </source>
</evidence>
<dbReference type="PROSITE" id="PS50005">
    <property type="entry name" value="TPR"/>
    <property type="match status" value="1"/>
</dbReference>
<sequence length="850" mass="95200">MSHRMYLYNLSGNEVTAKSSATTMPLASYGVNDTDVRMMMEWKYEFPLLFHPLFDDTTAIAPPVYNGSEGGLYAPAAPGIEALKALYDFIEKHQDTLIDDIAAFQETKTKIFTWFSRKVIHPAFHLDAWDVFNMSDESHETQAEELIALIHANNKALAAAIAADNPALLDSCPYFQEQGNYFKTFRQLLNEPLYQFGWSILASGMSGDEDELQVFSEGNLKGLKDTDGNEVVAAIYEEIYGFPYGADLAVVMKNGKAGYIDKSGREVMPCVFDDAYDFEDGYAAVVAHGKFGLIDTEGNFKLPAIYEDGHVLSATAIAVQQDGLWGIIDIDGQVLLPFRDVKEIIAEQTYTFTYYKLVGHQQEESWYTHAFKPLVIGPVSGIECFGEYYIVTKDGRATLIDAQGNVLLGEGYLHIRAEELLNALIVQSAAGTGLYIPEKGWILPCVYEAIFPLEDANPEEDGTVYVIVKKNKEAGLFGVGANSRWIKAPGYQQFRWLKKDFLSYQENKLWGCMDATGRLLTEAIYTAINSKFGYLPYGLALGFHSKGIDVIDEDGSTRLFQSVEAQNELNDYPQACYSKTEIQQLKQVAKSAEKALTFFEEAQEYKEQGQYEKALDLFRQSAELGNPAALTSIGHTYEVAYDDFDKAFAYYSQAAQLGEVYAMSNLGLSYQYGRGTAVDIPAAIDWFQKAADRKHGDAYLYLGDIYYHSTFNVVDYDKALFNYSKAHLLQEQPVADAIGHIYEVKQNYEQAVYYYGVAVENGNAFAKWRLACLYMDGNGVDTDLEKALLLLHEAVAEQAEAHLDLVAIYMSADYYDEDKAGAHLAAAEEAEVPDVATYKARYEILWKRRR</sequence>
<reference evidence="4" key="1">
    <citation type="submission" date="2009-08" db="EMBL/GenBank/DDBJ databases">
        <title>The complete genome of Chitinophaga pinensis DSM 2588.</title>
        <authorList>
            <consortium name="US DOE Joint Genome Institute (JGI-PGF)"/>
            <person name="Lucas S."/>
            <person name="Copeland A."/>
            <person name="Lapidus A."/>
            <person name="Glavina del Rio T."/>
            <person name="Dalin E."/>
            <person name="Tice H."/>
            <person name="Bruce D."/>
            <person name="Goodwin L."/>
            <person name="Pitluck S."/>
            <person name="Kyrpides N."/>
            <person name="Mavromatis K."/>
            <person name="Ivanova N."/>
            <person name="Mikhailova N."/>
            <person name="Sims D."/>
            <person name="Meinche L."/>
            <person name="Brettin T."/>
            <person name="Detter J.C."/>
            <person name="Han C."/>
            <person name="Larimer F."/>
            <person name="Land M."/>
            <person name="Hauser L."/>
            <person name="Markowitz V."/>
            <person name="Cheng J.-F."/>
            <person name="Hugenholtz P."/>
            <person name="Woyke T."/>
            <person name="Wu D."/>
            <person name="Spring S."/>
            <person name="Klenk H.-P."/>
            <person name="Eisen J.A."/>
        </authorList>
    </citation>
    <scope>NUCLEOTIDE SEQUENCE [LARGE SCALE GENOMIC DNA]</scope>
    <source>
        <strain evidence="4">ATCC 43595 / DSM 2588 / LMG 13176 / NBRC 15968 / NCIMB 11800 / UQM 2034</strain>
    </source>
</reference>
<dbReference type="Pfam" id="PF14903">
    <property type="entry name" value="WG_beta_rep"/>
    <property type="match status" value="3"/>
</dbReference>
<dbReference type="InterPro" id="IPR056724">
    <property type="entry name" value="DUF7822"/>
</dbReference>
<evidence type="ECO:0000313" key="3">
    <source>
        <dbReference type="EMBL" id="ACU60725.1"/>
    </source>
</evidence>
<dbReference type="Pfam" id="PF25135">
    <property type="entry name" value="DUF7822"/>
    <property type="match status" value="1"/>
</dbReference>
<evidence type="ECO:0000259" key="2">
    <source>
        <dbReference type="Pfam" id="PF25135"/>
    </source>
</evidence>
<dbReference type="SUPFAM" id="SSF69360">
    <property type="entry name" value="Cell wall binding repeat"/>
    <property type="match status" value="1"/>
</dbReference>
<dbReference type="Pfam" id="PF08238">
    <property type="entry name" value="Sel1"/>
    <property type="match status" value="6"/>
</dbReference>
<accession>A0A979GWU9</accession>
<dbReference type="GO" id="GO:0036503">
    <property type="term" value="P:ERAD pathway"/>
    <property type="evidence" value="ECO:0007669"/>
    <property type="project" value="TreeGrafter"/>
</dbReference>
<dbReference type="InterPro" id="IPR032774">
    <property type="entry name" value="WG_beta_rep"/>
</dbReference>
<dbReference type="PANTHER" id="PTHR11102:SF147">
    <property type="entry name" value="SEL1L ADAPTOR SUBUNIT OF ERAD E3 UBIQUITIN LIGASE"/>
    <property type="match status" value="1"/>
</dbReference>
<feature type="repeat" description="TPR" evidence="1">
    <location>
        <begin position="595"/>
        <end position="628"/>
    </location>
</feature>
<dbReference type="InterPro" id="IPR011990">
    <property type="entry name" value="TPR-like_helical_dom_sf"/>
</dbReference>
<dbReference type="Proteomes" id="UP000002215">
    <property type="component" value="Chromosome"/>
</dbReference>
<dbReference type="AlphaFoldDB" id="A0A979GWU9"/>
<dbReference type="SMART" id="SM00671">
    <property type="entry name" value="SEL1"/>
    <property type="match status" value="6"/>
</dbReference>
<dbReference type="InterPro" id="IPR019734">
    <property type="entry name" value="TPR_rpt"/>
</dbReference>
<reference evidence="3 4" key="2">
    <citation type="journal article" date="2010" name="Stand. Genomic Sci.">
        <title>Complete genome sequence of Chitinophaga pinensis type strain (UQM 2034).</title>
        <authorList>
            <person name="Glavina Del Rio T."/>
            <person name="Abt B."/>
            <person name="Spring S."/>
            <person name="Lapidus A."/>
            <person name="Nolan M."/>
            <person name="Tice H."/>
            <person name="Copeland A."/>
            <person name="Cheng J.F."/>
            <person name="Chen F."/>
            <person name="Bruce D."/>
            <person name="Goodwin L."/>
            <person name="Pitluck S."/>
            <person name="Ivanova N."/>
            <person name="Mavromatis K."/>
            <person name="Mikhailova N."/>
            <person name="Pati A."/>
            <person name="Chen A."/>
            <person name="Palaniappan K."/>
            <person name="Land M."/>
            <person name="Hauser L."/>
            <person name="Chang Y.J."/>
            <person name="Jeffries C.D."/>
            <person name="Chain P."/>
            <person name="Saunders E."/>
            <person name="Detter J.C."/>
            <person name="Brettin T."/>
            <person name="Rohde M."/>
            <person name="Goker M."/>
            <person name="Bristow J."/>
            <person name="Eisen J.A."/>
            <person name="Markowitz V."/>
            <person name="Hugenholtz P."/>
            <person name="Kyrpides N.C."/>
            <person name="Klenk H.P."/>
            <person name="Lucas S."/>
        </authorList>
    </citation>
    <scope>NUCLEOTIDE SEQUENCE [LARGE SCALE GENOMIC DNA]</scope>
    <source>
        <strain evidence="4">ATCC 43595 / DSM 2588 / LMG 13176 / NBRC 15968 / NCIMB 11800 / UQM 2034</strain>
    </source>
</reference>
<name>A0A979GWU9_CHIPD</name>
<protein>
    <submittedName>
        <fullName evidence="3">Sel1 domain protein repeat-containing protein</fullName>
    </submittedName>
</protein>
<organism evidence="3 4">
    <name type="scientific">Chitinophaga pinensis (strain ATCC 43595 / DSM 2588 / LMG 13176 / NBRC 15968 / NCIMB 11800 / UQM 2034)</name>
    <dbReference type="NCBI Taxonomy" id="485918"/>
    <lineage>
        <taxon>Bacteria</taxon>
        <taxon>Pseudomonadati</taxon>
        <taxon>Bacteroidota</taxon>
        <taxon>Chitinophagia</taxon>
        <taxon>Chitinophagales</taxon>
        <taxon>Chitinophagaceae</taxon>
        <taxon>Chitinophaga</taxon>
    </lineage>
</organism>
<dbReference type="EMBL" id="CP001699">
    <property type="protein sequence ID" value="ACU60725.1"/>
    <property type="molecule type" value="Genomic_DNA"/>
</dbReference>
<dbReference type="RefSeq" id="WP_012790901.1">
    <property type="nucleotide sequence ID" value="NC_013132.1"/>
</dbReference>
<dbReference type="InterPro" id="IPR006597">
    <property type="entry name" value="Sel1-like"/>
</dbReference>
<gene>
    <name evidence="3" type="ordered locus">Cpin_3258</name>
</gene>
<dbReference type="KEGG" id="cpi:Cpin_3258"/>